<dbReference type="GO" id="GO:0005524">
    <property type="term" value="F:ATP binding"/>
    <property type="evidence" value="ECO:0007669"/>
    <property type="project" value="InterPro"/>
</dbReference>
<dbReference type="PROSITE" id="PS00662">
    <property type="entry name" value="T2SP_E"/>
    <property type="match status" value="1"/>
</dbReference>
<dbReference type="EMBL" id="MNTG01000038">
    <property type="protein sequence ID" value="OLA36848.1"/>
    <property type="molecule type" value="Genomic_DNA"/>
</dbReference>
<dbReference type="SUPFAM" id="SSF52540">
    <property type="entry name" value="P-loop containing nucleoside triphosphate hydrolases"/>
    <property type="match status" value="1"/>
</dbReference>
<dbReference type="InterPro" id="IPR003593">
    <property type="entry name" value="AAA+_ATPase"/>
</dbReference>
<dbReference type="STRING" id="626940.BHW43_08285"/>
<protein>
    <submittedName>
        <fullName evidence="3">Twitching motility protein PilT</fullName>
    </submittedName>
</protein>
<gene>
    <name evidence="3" type="ORF">BHW43_08285</name>
</gene>
<dbReference type="AlphaFoldDB" id="A0A1Q6R383"/>
<evidence type="ECO:0000313" key="3">
    <source>
        <dbReference type="EMBL" id="OLA36848.1"/>
    </source>
</evidence>
<dbReference type="CDD" id="cd01131">
    <property type="entry name" value="PilT"/>
    <property type="match status" value="1"/>
</dbReference>
<comment type="similarity">
    <text evidence="1">Belongs to the GSP E family.</text>
</comment>
<accession>A0A1Q6R383</accession>
<evidence type="ECO:0000313" key="4">
    <source>
        <dbReference type="Proteomes" id="UP000186777"/>
    </source>
</evidence>
<dbReference type="Pfam" id="PF00437">
    <property type="entry name" value="T2SSE"/>
    <property type="match status" value="1"/>
</dbReference>
<sequence length="328" mass="35722">MLDKLLLQAKSMGASDLHLTPEGMPIMRVDGSLQPLRNEFISREKLEKALLALLPEQEKQQLLQTGEIDTAFSDRLQERCRLNIYRLGNGYAAAIRLLPKDIPDCNSLGLPQIISQLAGSSSGLLLVTGATGSGKSTTLASLVQQINQTRAVHVLTLEDPIEYVYPAGLALINQREVGRDTRSFASGLRSALRQDPDVIMVGELRDAETIGIALTAAETGHLVLATLHTQDAAGTVNRILDVLPDRQHVCTQLADCLLGICCQRLLPRCDRAGRAAAFEVLVATPAMRNLIREGRTHQLQSYLQTGARYGMQTMEDAVKALQLRGIIA</sequence>
<dbReference type="RefSeq" id="WP_303680188.1">
    <property type="nucleotide sequence ID" value="NZ_DBEZXK010000080.1"/>
</dbReference>
<dbReference type="InterPro" id="IPR001482">
    <property type="entry name" value="T2SS/T4SS_dom"/>
</dbReference>
<dbReference type="GO" id="GO:0016887">
    <property type="term" value="F:ATP hydrolysis activity"/>
    <property type="evidence" value="ECO:0007669"/>
    <property type="project" value="InterPro"/>
</dbReference>
<dbReference type="SMART" id="SM00382">
    <property type="entry name" value="AAA"/>
    <property type="match status" value="1"/>
</dbReference>
<dbReference type="Proteomes" id="UP000186777">
    <property type="component" value="Unassembled WGS sequence"/>
</dbReference>
<dbReference type="PANTHER" id="PTHR30486">
    <property type="entry name" value="TWITCHING MOTILITY PROTEIN PILT"/>
    <property type="match status" value="1"/>
</dbReference>
<dbReference type="InterPro" id="IPR006321">
    <property type="entry name" value="PilT/PilU"/>
</dbReference>
<comment type="caution">
    <text evidence="3">The sequence shown here is derived from an EMBL/GenBank/DDBJ whole genome shotgun (WGS) entry which is preliminary data.</text>
</comment>
<dbReference type="NCBIfam" id="TIGR01420">
    <property type="entry name" value="pilT_fam"/>
    <property type="match status" value="1"/>
</dbReference>
<evidence type="ECO:0000256" key="1">
    <source>
        <dbReference type="ARBA" id="ARBA00006611"/>
    </source>
</evidence>
<dbReference type="Gene3D" id="3.30.450.90">
    <property type="match status" value="1"/>
</dbReference>
<organism evidence="3 4">
    <name type="scientific">Phascolarctobacterium succinatutens</name>
    <dbReference type="NCBI Taxonomy" id="626940"/>
    <lineage>
        <taxon>Bacteria</taxon>
        <taxon>Bacillati</taxon>
        <taxon>Bacillota</taxon>
        <taxon>Negativicutes</taxon>
        <taxon>Acidaminococcales</taxon>
        <taxon>Acidaminococcaceae</taxon>
        <taxon>Phascolarctobacterium</taxon>
    </lineage>
</organism>
<dbReference type="InterPro" id="IPR050921">
    <property type="entry name" value="T4SS_GSP_E_ATPase"/>
</dbReference>
<reference evidence="3 4" key="1">
    <citation type="journal article" date="2016" name="Nat. Biotechnol.">
        <title>Measurement of bacterial replication rates in microbial communities.</title>
        <authorList>
            <person name="Brown C.T."/>
            <person name="Olm M.R."/>
            <person name="Thomas B.C."/>
            <person name="Banfield J.F."/>
        </authorList>
    </citation>
    <scope>NUCLEOTIDE SEQUENCE [LARGE SCALE GENOMIC DNA]</scope>
    <source>
        <strain evidence="3">46_33</strain>
    </source>
</reference>
<proteinExistence type="inferred from homology"/>
<name>A0A1Q6R383_9FIRM</name>
<feature type="domain" description="Bacterial type II secretion system protein E" evidence="2">
    <location>
        <begin position="192"/>
        <end position="206"/>
    </location>
</feature>
<dbReference type="Gene3D" id="3.40.50.300">
    <property type="entry name" value="P-loop containing nucleotide triphosphate hydrolases"/>
    <property type="match status" value="1"/>
</dbReference>
<evidence type="ECO:0000259" key="2">
    <source>
        <dbReference type="PROSITE" id="PS00662"/>
    </source>
</evidence>
<dbReference type="InterPro" id="IPR027417">
    <property type="entry name" value="P-loop_NTPase"/>
</dbReference>